<dbReference type="EMBL" id="CP001710">
    <property type="protein sequence ID" value="ADL58518.1"/>
    <property type="molecule type" value="Genomic_DNA"/>
</dbReference>
<dbReference type="PaxDb" id="79929-MTBMA_c09230"/>
<dbReference type="EC" id="1.2.7.3" evidence="4"/>
<evidence type="ECO:0000256" key="2">
    <source>
        <dbReference type="ARBA" id="ARBA00052359"/>
    </source>
</evidence>
<evidence type="ECO:0000313" key="10">
    <source>
        <dbReference type="EMBL" id="ADL58518.1"/>
    </source>
</evidence>
<dbReference type="SUPFAM" id="SSF53323">
    <property type="entry name" value="Pyruvate-ferredoxin oxidoreductase, PFOR, domain III"/>
    <property type="match status" value="1"/>
</dbReference>
<comment type="catalytic activity">
    <reaction evidence="2">
        <text>2 oxidized [2Fe-2S]-[ferredoxin] + 2-oxoglutarate + CoA = succinyl-CoA + 2 reduced [2Fe-2S]-[ferredoxin] + CO2 + H(+)</text>
        <dbReference type="Rhea" id="RHEA:17297"/>
        <dbReference type="Rhea" id="RHEA-COMP:10000"/>
        <dbReference type="Rhea" id="RHEA-COMP:10001"/>
        <dbReference type="ChEBI" id="CHEBI:15378"/>
        <dbReference type="ChEBI" id="CHEBI:16526"/>
        <dbReference type="ChEBI" id="CHEBI:16810"/>
        <dbReference type="ChEBI" id="CHEBI:33737"/>
        <dbReference type="ChEBI" id="CHEBI:33738"/>
        <dbReference type="ChEBI" id="CHEBI:57287"/>
        <dbReference type="ChEBI" id="CHEBI:57292"/>
        <dbReference type="EC" id="1.2.7.3"/>
    </reaction>
</comment>
<dbReference type="Proteomes" id="UP000000345">
    <property type="component" value="Chromosome"/>
</dbReference>
<dbReference type="InterPro" id="IPR002880">
    <property type="entry name" value="Pyrv_Fd/Flavodoxin_OxRdtase_N"/>
</dbReference>
<dbReference type="OrthoDB" id="31112at2157"/>
<comment type="subunit">
    <text evidence="3">Heterotetramer of the KorA, KorB, KorC and KorD subunits.</text>
</comment>
<accession>D9PWC0</accession>
<evidence type="ECO:0000259" key="9">
    <source>
        <dbReference type="Pfam" id="PF01855"/>
    </source>
</evidence>
<protein>
    <recommendedName>
        <fullName evidence="5">2-oxoglutarate synthase subunit KorA</fullName>
        <ecNumber evidence="4">1.2.7.3</ecNumber>
    </recommendedName>
    <alternativeName>
        <fullName evidence="7">2-ketoglutarate oxidoreductase alpha chain</fullName>
    </alternativeName>
    <alternativeName>
        <fullName evidence="6">2-oxoglutarate-ferredoxin oxidoreductase subunit alpha</fullName>
    </alternativeName>
</protein>
<keyword evidence="11" id="KW-1185">Reference proteome</keyword>
<gene>
    <name evidence="10" type="primary">porA2</name>
    <name evidence="10" type="ordered locus">MTBMA_c09230</name>
</gene>
<evidence type="ECO:0000259" key="8">
    <source>
        <dbReference type="Pfam" id="PF01558"/>
    </source>
</evidence>
<dbReference type="Pfam" id="PF01558">
    <property type="entry name" value="POR"/>
    <property type="match status" value="1"/>
</dbReference>
<evidence type="ECO:0000256" key="5">
    <source>
        <dbReference type="ARBA" id="ARBA00071398"/>
    </source>
</evidence>
<dbReference type="RefSeq" id="WP_013295742.1">
    <property type="nucleotide sequence ID" value="NC_014408.1"/>
</dbReference>
<dbReference type="PANTHER" id="PTHR32154:SF20">
    <property type="entry name" value="2-OXOGLUTARATE OXIDOREDUCTASE SUBUNIT KORA"/>
    <property type="match status" value="1"/>
</dbReference>
<dbReference type="PATRIC" id="fig|79929.8.peg.902"/>
<dbReference type="Gene3D" id="3.40.50.920">
    <property type="match status" value="1"/>
</dbReference>
<dbReference type="InterPro" id="IPR029061">
    <property type="entry name" value="THDP-binding"/>
</dbReference>
<dbReference type="SUPFAM" id="SSF52518">
    <property type="entry name" value="Thiamin diphosphate-binding fold (THDP-binding)"/>
    <property type="match status" value="1"/>
</dbReference>
<evidence type="ECO:0000256" key="3">
    <source>
        <dbReference type="ARBA" id="ARBA00064882"/>
    </source>
</evidence>
<keyword evidence="10" id="KW-0670">Pyruvate</keyword>
<evidence type="ECO:0000256" key="1">
    <source>
        <dbReference type="ARBA" id="ARBA00023002"/>
    </source>
</evidence>
<dbReference type="InterPro" id="IPR002869">
    <property type="entry name" value="Pyrv_flavodox_OxRed_cen"/>
</dbReference>
<feature type="domain" description="Pyruvate flavodoxin/ferredoxin oxidoreductase pyrimidine binding" evidence="9">
    <location>
        <begin position="204"/>
        <end position="436"/>
    </location>
</feature>
<dbReference type="AlphaFoldDB" id="D9PWC0"/>
<dbReference type="GO" id="GO:0006082">
    <property type="term" value="P:organic acid metabolic process"/>
    <property type="evidence" value="ECO:0007669"/>
    <property type="project" value="UniProtKB-ARBA"/>
</dbReference>
<dbReference type="SUPFAM" id="SSF52922">
    <property type="entry name" value="TK C-terminal domain-like"/>
    <property type="match status" value="1"/>
</dbReference>
<dbReference type="Pfam" id="PF01855">
    <property type="entry name" value="POR_N"/>
    <property type="match status" value="1"/>
</dbReference>
<evidence type="ECO:0000313" key="11">
    <source>
        <dbReference type="Proteomes" id="UP000000345"/>
    </source>
</evidence>
<dbReference type="KEGG" id="mmg:MTBMA_c09230"/>
<dbReference type="CDD" id="cd07034">
    <property type="entry name" value="TPP_PYR_PFOR_IOR-alpha_like"/>
    <property type="match status" value="1"/>
</dbReference>
<dbReference type="InterPro" id="IPR050722">
    <property type="entry name" value="Pyruvate:ferred/Flavod_OxRd"/>
</dbReference>
<evidence type="ECO:0000256" key="6">
    <source>
        <dbReference type="ARBA" id="ARBA00076968"/>
    </source>
</evidence>
<reference evidence="10 11" key="2">
    <citation type="journal article" date="2010" name="J. Bacteriol.">
        <title>Complete genome sequence of Methanothermobacter marburgensis, a methanoarchaeon model organism.</title>
        <authorList>
            <person name="Liesegang H."/>
            <person name="Kaster A.K."/>
            <person name="Wiezer A."/>
            <person name="Goenrich M."/>
            <person name="Wollherr A."/>
            <person name="Seedorf H."/>
            <person name="Gottschalk G."/>
            <person name="Thauer R.K."/>
        </authorList>
    </citation>
    <scope>NUCLEOTIDE SEQUENCE [LARGE SCALE GENOMIC DNA]</scope>
    <source>
        <strain evidence="11">ATCC BAA-927 / DSM 2133 / JCM 14651 / NBRC 100331 / OCM 82 / Marburg</strain>
    </source>
</reference>
<dbReference type="GeneID" id="43708042"/>
<dbReference type="PANTHER" id="PTHR32154">
    <property type="entry name" value="PYRUVATE-FLAVODOXIN OXIDOREDUCTASE-RELATED"/>
    <property type="match status" value="1"/>
</dbReference>
<dbReference type="GO" id="GO:0047553">
    <property type="term" value="F:2-oxoglutarate synthase activity"/>
    <property type="evidence" value="ECO:0007669"/>
    <property type="project" value="UniProtKB-EC"/>
</dbReference>
<dbReference type="GeneID" id="9704631"/>
<evidence type="ECO:0000256" key="7">
    <source>
        <dbReference type="ARBA" id="ARBA00079587"/>
    </source>
</evidence>
<dbReference type="InterPro" id="IPR022367">
    <property type="entry name" value="2-oxoacid/accept_OxRdtase_asu"/>
</dbReference>
<dbReference type="InterPro" id="IPR009014">
    <property type="entry name" value="Transketo_C/PFOR_II"/>
</dbReference>
<dbReference type="FunFam" id="3.40.50.970:FF:000022">
    <property type="entry name" value="2-oxoglutarate ferredoxin oxidoreductase alpha subunit"/>
    <property type="match status" value="1"/>
</dbReference>
<evidence type="ECO:0000256" key="4">
    <source>
        <dbReference type="ARBA" id="ARBA00066947"/>
    </source>
</evidence>
<dbReference type="STRING" id="79929.MTBMA_c09230"/>
<organism evidence="10 11">
    <name type="scientific">Methanothermobacter marburgensis (strain ATCC BAA-927 / DSM 2133 / JCM 14651 / NBRC 100331 / OCM 82 / Marburg)</name>
    <name type="common">Methanobacterium thermoautotrophicum</name>
    <dbReference type="NCBI Taxonomy" id="79929"/>
    <lineage>
        <taxon>Archaea</taxon>
        <taxon>Methanobacteriati</taxon>
        <taxon>Methanobacteriota</taxon>
        <taxon>Methanomada group</taxon>
        <taxon>Methanobacteria</taxon>
        <taxon>Methanobacteriales</taxon>
        <taxon>Methanobacteriaceae</taxon>
        <taxon>Methanothermobacter</taxon>
    </lineage>
</organism>
<feature type="domain" description="Pyruvate/ketoisovalerate oxidoreductase catalytic" evidence="8">
    <location>
        <begin position="16"/>
        <end position="170"/>
    </location>
</feature>
<dbReference type="GO" id="GO:0044272">
    <property type="term" value="P:sulfur compound biosynthetic process"/>
    <property type="evidence" value="ECO:0007669"/>
    <property type="project" value="UniProtKB-ARBA"/>
</dbReference>
<sequence>MKEVRDDVALVLCGEAGQGIQTVEALLIRAFSATGYHIFSSKEYMSRVRGGENSTLIRVSSGPVRAFVDRIDVLFALSPGAVDHLRERINGTLIIADKSFGEEDAIDLPILEEAEKLGGRIFANVVAAGAAARLFMVEESVFDDAVRSLFERKGPEILNADLKAGRKGYELGEELKNHLRVSVEPDPSVRKHVILNGTEAVGLGCIAGGCRFMSSYPMTPSSPLQIFIAENADEFDMVFEQAEDEIAAINMCLGASYAGARSLVATSGSGFALMEEAVGLAGMIETPVVIYIGQRPGPAVGLPTRTAQEDLNLALYSGPGEFARSIFAPGKLEDAPEIAAHAFNLADRYQIPVFILSDQYLADLYYNLPAPEIRVEPEYHIIETDASYRRFSLTEEGISPRGIPGYGSGLVRVDSDEHDEDGFITEDLNIRMRMVEKRNLRLEMLRDDALPPEVWGDDSSAVICWGSTYWPVREAIESSDAEVTMVHFSQVYPLAPDTRELLESFDVTAVVENNYRGQFADLLKLEAGFEVDHRLNRYNGMPFSVEEIRKFIGEVFE</sequence>
<dbReference type="HOGENOM" id="CLU_017038_1_0_2"/>
<name>D9PWC0_METTM</name>
<dbReference type="Gene3D" id="3.40.920.10">
    <property type="entry name" value="Pyruvate-ferredoxin oxidoreductase, PFOR, domain III"/>
    <property type="match status" value="1"/>
</dbReference>
<keyword evidence="1 10" id="KW-0560">Oxidoreductase</keyword>
<reference key="1">
    <citation type="submission" date="2009-08" db="EMBL/GenBank/DDBJ databases">
        <title>The genome sequence of Methanothermobacter marburgensis.</title>
        <authorList>
            <person name="Kaster A."/>
            <person name="Seedorf H."/>
            <person name="Goenrich M."/>
            <person name="Wiezer A."/>
            <person name="Liesegang H."/>
            <person name="Thauer R."/>
            <person name="Gottschalk G."/>
        </authorList>
    </citation>
    <scope>NUCLEOTIDE SEQUENCE</scope>
    <source>
        <strain>Marburg</strain>
    </source>
</reference>
<dbReference type="InterPro" id="IPR019752">
    <property type="entry name" value="Pyrv/ketoisovalerate_OxRed_cat"/>
</dbReference>
<dbReference type="NCBIfam" id="TIGR03710">
    <property type="entry name" value="OAFO_sf"/>
    <property type="match status" value="1"/>
</dbReference>
<proteinExistence type="predicted"/>
<dbReference type="Gene3D" id="3.40.50.970">
    <property type="match status" value="1"/>
</dbReference>
<dbReference type="GO" id="GO:0006979">
    <property type="term" value="P:response to oxidative stress"/>
    <property type="evidence" value="ECO:0007669"/>
    <property type="project" value="TreeGrafter"/>
</dbReference>